<keyword evidence="2 4" id="KW-0328">Glycosyltransferase</keyword>
<dbReference type="eggNOG" id="KOG1192">
    <property type="taxonomic scope" value="Eukaryota"/>
</dbReference>
<dbReference type="InterPro" id="IPR002213">
    <property type="entry name" value="UDP_glucos_trans"/>
</dbReference>
<accession>D8RK27</accession>
<protein>
    <recommendedName>
        <fullName evidence="5">Glycosyltransferase</fullName>
        <ecNumber evidence="5">2.4.1.-</ecNumber>
    </recommendedName>
</protein>
<proteinExistence type="inferred from homology"/>
<dbReference type="PROSITE" id="PS00375">
    <property type="entry name" value="UDPGT"/>
    <property type="match status" value="1"/>
</dbReference>
<dbReference type="Proteomes" id="UP000001514">
    <property type="component" value="Unassembled WGS sequence"/>
</dbReference>
<dbReference type="Gene3D" id="3.40.50.2000">
    <property type="entry name" value="Glycogen Phosphorylase B"/>
    <property type="match status" value="2"/>
</dbReference>
<keyword evidence="7" id="KW-1185">Reference proteome</keyword>
<gene>
    <name evidence="6" type="ORF">SELMODRAFT_441496</name>
</gene>
<dbReference type="EC" id="2.4.1.-" evidence="5"/>
<evidence type="ECO:0000256" key="4">
    <source>
        <dbReference type="RuleBase" id="RU003718"/>
    </source>
</evidence>
<sequence length="467" mass="52265">MGSLVDSRPHAVALPVAVQGHVSPLLHLCKALASRGFVITFINTEAVQSRMKHVTDGEDGLDIRFETVPGTPLDFDLFYKDNRLIFFKSMEDMEGPVEKLLVDKISKRGPPVSCLISDLFYRWSRDVAQRVGILNVTFWTSTAHSLLLEYHLPKLLEHGDIPVQDFSIDKVITYIPGVSPLPIWGLPSVLSAHDEKLDPGFARRHHRTTQMTKDAWVLFNSFEELEGDAFEAAREINANSIAVGPLLLCTGDKKASNPSLWNEDQECLSWLDKQVPESVLYISFGSIATLSLEQFMEISAGLEELQRPFLWAIRPKSIANLEAEFFESFKARVGGFGLVVSWAPQLEILQHPSTGGFLSHCGWNSTLESISGGVPMICWPCIAEQNLNCKLVVEDWKIGLKFSNVATQKLVTREEFVKVVKTLMEEESGSDMRNNVKKIKEEAYKTVLKGGSSYGNLQKFVESMRSM</sequence>
<keyword evidence="3 4" id="KW-0808">Transferase</keyword>
<comment type="similarity">
    <text evidence="1 4">Belongs to the UDP-glycosyltransferase family.</text>
</comment>
<dbReference type="Pfam" id="PF00201">
    <property type="entry name" value="UDPGT"/>
    <property type="match status" value="1"/>
</dbReference>
<dbReference type="InterPro" id="IPR035595">
    <property type="entry name" value="UDP_glycos_trans_CS"/>
</dbReference>
<dbReference type="SUPFAM" id="SSF53756">
    <property type="entry name" value="UDP-Glycosyltransferase/glycogen phosphorylase"/>
    <property type="match status" value="1"/>
</dbReference>
<evidence type="ECO:0000313" key="7">
    <source>
        <dbReference type="Proteomes" id="UP000001514"/>
    </source>
</evidence>
<dbReference type="PANTHER" id="PTHR11926:SF774">
    <property type="entry name" value="UDP-GLYCOSYLTRANSFERASE 85A1-RELATED"/>
    <property type="match status" value="1"/>
</dbReference>
<dbReference type="FunFam" id="3.40.50.2000:FF:000078">
    <property type="entry name" value="Glycosyltransferase"/>
    <property type="match status" value="1"/>
</dbReference>
<dbReference type="InParanoid" id="D8RK27"/>
<dbReference type="Gramene" id="EFJ27159">
    <property type="protein sequence ID" value="EFJ27159"/>
    <property type="gene ID" value="SELMODRAFT_441496"/>
</dbReference>
<dbReference type="AlphaFoldDB" id="D8RK27"/>
<dbReference type="FunCoup" id="D8RK27">
    <property type="interactions" value="157"/>
</dbReference>
<dbReference type="EMBL" id="GL377582">
    <property type="protein sequence ID" value="EFJ27159.1"/>
    <property type="molecule type" value="Genomic_DNA"/>
</dbReference>
<evidence type="ECO:0000256" key="2">
    <source>
        <dbReference type="ARBA" id="ARBA00022676"/>
    </source>
</evidence>
<evidence type="ECO:0000256" key="5">
    <source>
        <dbReference type="RuleBase" id="RU362057"/>
    </source>
</evidence>
<dbReference type="OrthoDB" id="5835829at2759"/>
<dbReference type="KEGG" id="smo:SELMODRAFT_441496"/>
<evidence type="ECO:0000256" key="1">
    <source>
        <dbReference type="ARBA" id="ARBA00009995"/>
    </source>
</evidence>
<reference evidence="6 7" key="1">
    <citation type="journal article" date="2011" name="Science">
        <title>The Selaginella genome identifies genetic changes associated with the evolution of vascular plants.</title>
        <authorList>
            <person name="Banks J.A."/>
            <person name="Nishiyama T."/>
            <person name="Hasebe M."/>
            <person name="Bowman J.L."/>
            <person name="Gribskov M."/>
            <person name="dePamphilis C."/>
            <person name="Albert V.A."/>
            <person name="Aono N."/>
            <person name="Aoyama T."/>
            <person name="Ambrose B.A."/>
            <person name="Ashton N.W."/>
            <person name="Axtell M.J."/>
            <person name="Barker E."/>
            <person name="Barker M.S."/>
            <person name="Bennetzen J.L."/>
            <person name="Bonawitz N.D."/>
            <person name="Chapple C."/>
            <person name="Cheng C."/>
            <person name="Correa L.G."/>
            <person name="Dacre M."/>
            <person name="DeBarry J."/>
            <person name="Dreyer I."/>
            <person name="Elias M."/>
            <person name="Engstrom E.M."/>
            <person name="Estelle M."/>
            <person name="Feng L."/>
            <person name="Finet C."/>
            <person name="Floyd S.K."/>
            <person name="Frommer W.B."/>
            <person name="Fujita T."/>
            <person name="Gramzow L."/>
            <person name="Gutensohn M."/>
            <person name="Harholt J."/>
            <person name="Hattori M."/>
            <person name="Heyl A."/>
            <person name="Hirai T."/>
            <person name="Hiwatashi Y."/>
            <person name="Ishikawa M."/>
            <person name="Iwata M."/>
            <person name="Karol K.G."/>
            <person name="Koehler B."/>
            <person name="Kolukisaoglu U."/>
            <person name="Kubo M."/>
            <person name="Kurata T."/>
            <person name="Lalonde S."/>
            <person name="Li K."/>
            <person name="Li Y."/>
            <person name="Litt A."/>
            <person name="Lyons E."/>
            <person name="Manning G."/>
            <person name="Maruyama T."/>
            <person name="Michael T.P."/>
            <person name="Mikami K."/>
            <person name="Miyazaki S."/>
            <person name="Morinaga S."/>
            <person name="Murata T."/>
            <person name="Mueller-Roeber B."/>
            <person name="Nelson D.R."/>
            <person name="Obara M."/>
            <person name="Oguri Y."/>
            <person name="Olmstead R.G."/>
            <person name="Onodera N."/>
            <person name="Petersen B.L."/>
            <person name="Pils B."/>
            <person name="Prigge M."/>
            <person name="Rensing S.A."/>
            <person name="Riano-Pachon D.M."/>
            <person name="Roberts A.W."/>
            <person name="Sato Y."/>
            <person name="Scheller H.V."/>
            <person name="Schulz B."/>
            <person name="Schulz C."/>
            <person name="Shakirov E.V."/>
            <person name="Shibagaki N."/>
            <person name="Shinohara N."/>
            <person name="Shippen D.E."/>
            <person name="Soerensen I."/>
            <person name="Sotooka R."/>
            <person name="Sugimoto N."/>
            <person name="Sugita M."/>
            <person name="Sumikawa N."/>
            <person name="Tanurdzic M."/>
            <person name="Theissen G."/>
            <person name="Ulvskov P."/>
            <person name="Wakazuki S."/>
            <person name="Weng J.K."/>
            <person name="Willats W.W."/>
            <person name="Wipf D."/>
            <person name="Wolf P.G."/>
            <person name="Yang L."/>
            <person name="Zimmer A.D."/>
            <person name="Zhu Q."/>
            <person name="Mitros T."/>
            <person name="Hellsten U."/>
            <person name="Loque D."/>
            <person name="Otillar R."/>
            <person name="Salamov A."/>
            <person name="Schmutz J."/>
            <person name="Shapiro H."/>
            <person name="Lindquist E."/>
            <person name="Lucas S."/>
            <person name="Rokhsar D."/>
            <person name="Grigoriev I.V."/>
        </authorList>
    </citation>
    <scope>NUCLEOTIDE SEQUENCE [LARGE SCALE GENOMIC DNA]</scope>
</reference>
<evidence type="ECO:0000256" key="3">
    <source>
        <dbReference type="ARBA" id="ARBA00022679"/>
    </source>
</evidence>
<dbReference type="PANTHER" id="PTHR11926">
    <property type="entry name" value="GLUCOSYL/GLUCURONOSYL TRANSFERASES"/>
    <property type="match status" value="1"/>
</dbReference>
<organism evidence="7">
    <name type="scientific">Selaginella moellendorffii</name>
    <name type="common">Spikemoss</name>
    <dbReference type="NCBI Taxonomy" id="88036"/>
    <lineage>
        <taxon>Eukaryota</taxon>
        <taxon>Viridiplantae</taxon>
        <taxon>Streptophyta</taxon>
        <taxon>Embryophyta</taxon>
        <taxon>Tracheophyta</taxon>
        <taxon>Lycopodiopsida</taxon>
        <taxon>Selaginellales</taxon>
        <taxon>Selaginellaceae</taxon>
        <taxon>Selaginella</taxon>
    </lineage>
</organism>
<dbReference type="GO" id="GO:0035251">
    <property type="term" value="F:UDP-glucosyltransferase activity"/>
    <property type="evidence" value="ECO:0000318"/>
    <property type="project" value="GO_Central"/>
</dbReference>
<evidence type="ECO:0000313" key="6">
    <source>
        <dbReference type="EMBL" id="EFJ27159.1"/>
    </source>
</evidence>
<dbReference type="HOGENOM" id="CLU_001724_0_2_1"/>
<dbReference type="CDD" id="cd03784">
    <property type="entry name" value="GT1_Gtf-like"/>
    <property type="match status" value="1"/>
</dbReference>
<name>D8RK27_SELML</name>